<comment type="similarity">
    <text evidence="17">Belongs to the adenylyl cyclase class-4/guanylyl cyclase family.</text>
</comment>
<evidence type="ECO:0000313" key="20">
    <source>
        <dbReference type="EMBL" id="NHF59934.1"/>
    </source>
</evidence>
<evidence type="ECO:0000256" key="15">
    <source>
        <dbReference type="ARBA" id="ARBA00032637"/>
    </source>
</evidence>
<comment type="subcellular location">
    <subcellularLocation>
        <location evidence="2">Membrane</location>
    </subcellularLocation>
</comment>
<dbReference type="SMART" id="SM00044">
    <property type="entry name" value="CYCc"/>
    <property type="match status" value="1"/>
</dbReference>
<comment type="caution">
    <text evidence="20">The sequence shown here is derived from an EMBL/GenBank/DDBJ whole genome shotgun (WGS) entry which is preliminary data.</text>
</comment>
<dbReference type="FunFam" id="3.30.70.1230:FF:000033">
    <property type="entry name" value="Adenylate cyclase"/>
    <property type="match status" value="1"/>
</dbReference>
<dbReference type="GO" id="GO:0005524">
    <property type="term" value="F:ATP binding"/>
    <property type="evidence" value="ECO:0007669"/>
    <property type="project" value="UniProtKB-KW"/>
</dbReference>
<keyword evidence="7" id="KW-0547">Nucleotide-binding</keyword>
<evidence type="ECO:0000256" key="9">
    <source>
        <dbReference type="ARBA" id="ARBA00022842"/>
    </source>
</evidence>
<dbReference type="PROSITE" id="PS00452">
    <property type="entry name" value="GUANYLATE_CYCLASE_1"/>
    <property type="match status" value="1"/>
</dbReference>
<dbReference type="InterPro" id="IPR019734">
    <property type="entry name" value="TPR_rpt"/>
</dbReference>
<keyword evidence="10 18" id="KW-1133">Transmembrane helix</keyword>
<dbReference type="GO" id="GO:0035556">
    <property type="term" value="P:intracellular signal transduction"/>
    <property type="evidence" value="ECO:0007669"/>
    <property type="project" value="InterPro"/>
</dbReference>
<proteinExistence type="inferred from homology"/>
<dbReference type="GO" id="GO:0005886">
    <property type="term" value="C:plasma membrane"/>
    <property type="evidence" value="ECO:0007669"/>
    <property type="project" value="UniProtKB-ARBA"/>
</dbReference>
<evidence type="ECO:0000256" key="8">
    <source>
        <dbReference type="ARBA" id="ARBA00022840"/>
    </source>
</evidence>
<dbReference type="PROSITE" id="PS50125">
    <property type="entry name" value="GUANYLATE_CYCLASE_2"/>
    <property type="match status" value="1"/>
</dbReference>
<keyword evidence="8" id="KW-0067">ATP-binding</keyword>
<evidence type="ECO:0000256" key="14">
    <source>
        <dbReference type="ARBA" id="ARBA00032597"/>
    </source>
</evidence>
<evidence type="ECO:0000256" key="13">
    <source>
        <dbReference type="ARBA" id="ARBA00023239"/>
    </source>
</evidence>
<evidence type="ECO:0000256" key="16">
    <source>
        <dbReference type="ARBA" id="ARBA00064436"/>
    </source>
</evidence>
<gene>
    <name evidence="20" type="ORF">FK220_011320</name>
</gene>
<dbReference type="InterPro" id="IPR050401">
    <property type="entry name" value="Cyclic_nucleotide_synthase"/>
</dbReference>
<dbReference type="EMBL" id="VIKU02000003">
    <property type="protein sequence ID" value="NHF59934.1"/>
    <property type="molecule type" value="Genomic_DNA"/>
</dbReference>
<dbReference type="InterPro" id="IPR029787">
    <property type="entry name" value="Nucleotide_cyclase"/>
</dbReference>
<evidence type="ECO:0000256" key="3">
    <source>
        <dbReference type="ARBA" id="ARBA00012201"/>
    </source>
</evidence>
<feature type="domain" description="Guanylate cyclase" evidence="19">
    <location>
        <begin position="435"/>
        <end position="564"/>
    </location>
</feature>
<dbReference type="Gene3D" id="3.30.70.1230">
    <property type="entry name" value="Nucleotide cyclase"/>
    <property type="match status" value="1"/>
</dbReference>
<evidence type="ECO:0000256" key="7">
    <source>
        <dbReference type="ARBA" id="ARBA00022741"/>
    </source>
</evidence>
<dbReference type="CDD" id="cd07302">
    <property type="entry name" value="CHD"/>
    <property type="match status" value="1"/>
</dbReference>
<dbReference type="GO" id="GO:0046872">
    <property type="term" value="F:metal ion binding"/>
    <property type="evidence" value="ECO:0007669"/>
    <property type="project" value="UniProtKB-KW"/>
</dbReference>
<reference evidence="20" key="1">
    <citation type="submission" date="2019-07" db="EMBL/GenBank/DDBJ databases">
        <authorList>
            <person name="De-Chao Zhang Q."/>
        </authorList>
    </citation>
    <scope>NUCLEOTIDE SEQUENCE</scope>
    <source>
        <strain evidence="20">TP-CH-4</strain>
    </source>
</reference>
<evidence type="ECO:0000256" key="10">
    <source>
        <dbReference type="ARBA" id="ARBA00022989"/>
    </source>
</evidence>
<dbReference type="AlphaFoldDB" id="A0A967ATX0"/>
<evidence type="ECO:0000256" key="17">
    <source>
        <dbReference type="RuleBase" id="RU000405"/>
    </source>
</evidence>
<evidence type="ECO:0000313" key="21">
    <source>
        <dbReference type="Proteomes" id="UP000707206"/>
    </source>
</evidence>
<keyword evidence="5 18" id="KW-0812">Transmembrane</keyword>
<name>A0A967ATX0_9FLAO</name>
<accession>A0A967ATX0</accession>
<dbReference type="PANTHER" id="PTHR11920">
    <property type="entry name" value="GUANYLYL CYCLASE"/>
    <property type="match status" value="1"/>
</dbReference>
<dbReference type="Proteomes" id="UP000707206">
    <property type="component" value="Unassembled WGS sequence"/>
</dbReference>
<keyword evidence="9" id="KW-0460">Magnesium</keyword>
<evidence type="ECO:0000259" key="19">
    <source>
        <dbReference type="PROSITE" id="PS50125"/>
    </source>
</evidence>
<dbReference type="GO" id="GO:0006171">
    <property type="term" value="P:cAMP biosynthetic process"/>
    <property type="evidence" value="ECO:0007669"/>
    <property type="project" value="UniProtKB-KW"/>
</dbReference>
<organism evidence="20 21">
    <name type="scientific">Pelagihabitans pacificus</name>
    <dbReference type="NCBI Taxonomy" id="2696054"/>
    <lineage>
        <taxon>Bacteria</taxon>
        <taxon>Pseudomonadati</taxon>
        <taxon>Bacteroidota</taxon>
        <taxon>Flavobacteriia</taxon>
        <taxon>Flavobacteriales</taxon>
        <taxon>Flavobacteriaceae</taxon>
        <taxon>Pelagihabitans</taxon>
    </lineage>
</organism>
<keyword evidence="11" id="KW-0115">cAMP biosynthesis</keyword>
<dbReference type="Pfam" id="PF13424">
    <property type="entry name" value="TPR_12"/>
    <property type="match status" value="1"/>
</dbReference>
<dbReference type="SUPFAM" id="SSF48452">
    <property type="entry name" value="TPR-like"/>
    <property type="match status" value="1"/>
</dbReference>
<keyword evidence="12 18" id="KW-0472">Membrane</keyword>
<evidence type="ECO:0000256" key="11">
    <source>
        <dbReference type="ARBA" id="ARBA00022998"/>
    </source>
</evidence>
<dbReference type="InterPro" id="IPR001054">
    <property type="entry name" value="A/G_cyclase"/>
</dbReference>
<keyword evidence="6" id="KW-0479">Metal-binding</keyword>
<sequence length="622" mass="69984">MNTDFYFTSVSKKVYFLLGFFFVLNAMMYGQNQKLADSLETVYSNKTYRPENELRILEKLAYVHPDPNKALEYSEILLQKAQAVDSTELVISAYLQKGNALTLKGDVSAALGSYLNGVKLASDEGQNRELGLLYTAIAGVYSVMGNRENTIFYYKNAIAILEKEKDNDPLNYASVLENLGDEYNLNFAQPDSALLFFKQSGAIFKELGHKPGMAYNLGNIGLAYAQKGENSIAEKNIVQAMEMLKELGDYYPICVYLTYMSDIYADQGNLDAAFTYAQRSLELGQQYGLKDQISDANLALSELYERQGDNAASLAYYKSHIAYKDSVRNITLAQQMADQRADFEISQKQIEVDLLNQQKENQQIIAIATTIALFLIALLAFGLYRRNRFIKRTNQIIRKEKDRSDTLLLNILPEETAIELKEKGRVQAKKFESVTVLFTDFKGFTSFAENLPPEELVKSVDFYFSRFDKIIEKHGLEKIKTVGDSYMCAGGLPFPDKNHAFNAVRAAFEINEFVEQAKERTGNGTSFEVRVGINTGPVVAGVVGTKKFAYDIWGDTVNVASRMETMSKPGRINISESTYDLIKNHFNCEPRGEIYVKNRGMMQMYFVNGTKAASTSVTAMHL</sequence>
<dbReference type="EC" id="4.6.1.1" evidence="3"/>
<comment type="subunit">
    <text evidence="16">Homodimer. Can also exist as monomer.</text>
</comment>
<evidence type="ECO:0000256" key="2">
    <source>
        <dbReference type="ARBA" id="ARBA00004370"/>
    </source>
</evidence>
<protein>
    <recommendedName>
        <fullName evidence="4">Adenylate cyclase</fullName>
        <ecNumber evidence="3">4.6.1.1</ecNumber>
    </recommendedName>
    <alternativeName>
        <fullName evidence="14">ATP pyrophosphate-lyase</fullName>
    </alternativeName>
    <alternativeName>
        <fullName evidence="15">Adenylyl cyclase</fullName>
    </alternativeName>
</protein>
<keyword evidence="13 17" id="KW-0456">Lyase</keyword>
<evidence type="ECO:0000256" key="12">
    <source>
        <dbReference type="ARBA" id="ARBA00023136"/>
    </source>
</evidence>
<dbReference type="InterPro" id="IPR018297">
    <property type="entry name" value="A/G_cyclase_CS"/>
</dbReference>
<evidence type="ECO:0000256" key="1">
    <source>
        <dbReference type="ARBA" id="ARBA00001593"/>
    </source>
</evidence>
<dbReference type="RefSeq" id="WP_152574440.1">
    <property type="nucleotide sequence ID" value="NZ_VIKU02000003.1"/>
</dbReference>
<dbReference type="SUPFAM" id="SSF55073">
    <property type="entry name" value="Nucleotide cyclase"/>
    <property type="match status" value="1"/>
</dbReference>
<evidence type="ECO:0000256" key="6">
    <source>
        <dbReference type="ARBA" id="ARBA00022723"/>
    </source>
</evidence>
<evidence type="ECO:0000256" key="5">
    <source>
        <dbReference type="ARBA" id="ARBA00022692"/>
    </source>
</evidence>
<dbReference type="Gene3D" id="1.25.40.10">
    <property type="entry name" value="Tetratricopeptide repeat domain"/>
    <property type="match status" value="2"/>
</dbReference>
<dbReference type="GO" id="GO:0004016">
    <property type="term" value="F:adenylate cyclase activity"/>
    <property type="evidence" value="ECO:0007669"/>
    <property type="project" value="UniProtKB-EC"/>
</dbReference>
<reference evidence="20" key="2">
    <citation type="submission" date="2020-03" db="EMBL/GenBank/DDBJ databases">
        <title>Flavobacteriaceae bacterium strain TP-CH-4, a member of the family Flavobacteriaceae isolated from a deep-sea seamount.</title>
        <authorList>
            <person name="Zhang D.-C."/>
        </authorList>
    </citation>
    <scope>NUCLEOTIDE SEQUENCE</scope>
    <source>
        <strain evidence="20">TP-CH-4</strain>
    </source>
</reference>
<dbReference type="Pfam" id="PF00211">
    <property type="entry name" value="Guanylate_cyc"/>
    <property type="match status" value="1"/>
</dbReference>
<comment type="catalytic activity">
    <reaction evidence="1">
        <text>ATP = 3',5'-cyclic AMP + diphosphate</text>
        <dbReference type="Rhea" id="RHEA:15389"/>
        <dbReference type="ChEBI" id="CHEBI:30616"/>
        <dbReference type="ChEBI" id="CHEBI:33019"/>
        <dbReference type="ChEBI" id="CHEBI:58165"/>
        <dbReference type="EC" id="4.6.1.1"/>
    </reaction>
</comment>
<dbReference type="SMART" id="SM00028">
    <property type="entry name" value="TPR"/>
    <property type="match status" value="5"/>
</dbReference>
<dbReference type="PANTHER" id="PTHR11920:SF335">
    <property type="entry name" value="GUANYLATE CYCLASE"/>
    <property type="match status" value="1"/>
</dbReference>
<feature type="transmembrane region" description="Helical" evidence="18">
    <location>
        <begin position="364"/>
        <end position="384"/>
    </location>
</feature>
<keyword evidence="21" id="KW-1185">Reference proteome</keyword>
<evidence type="ECO:0000256" key="18">
    <source>
        <dbReference type="SAM" id="Phobius"/>
    </source>
</evidence>
<evidence type="ECO:0000256" key="4">
    <source>
        <dbReference type="ARBA" id="ARBA00021420"/>
    </source>
</evidence>
<dbReference type="InterPro" id="IPR011990">
    <property type="entry name" value="TPR-like_helical_dom_sf"/>
</dbReference>